<reference evidence="1" key="1">
    <citation type="submission" date="2021-09" db="EMBL/GenBank/DDBJ databases">
        <authorList>
            <consortium name="AG Swart"/>
            <person name="Singh M."/>
            <person name="Singh A."/>
            <person name="Seah K."/>
            <person name="Emmerich C."/>
        </authorList>
    </citation>
    <scope>NUCLEOTIDE SEQUENCE</scope>
    <source>
        <strain evidence="1">ATCC30299</strain>
    </source>
</reference>
<accession>A0AAU9K3A8</accession>
<dbReference type="Gene3D" id="3.40.960.10">
    <property type="entry name" value="VSR Endonuclease"/>
    <property type="match status" value="1"/>
</dbReference>
<dbReference type="AlphaFoldDB" id="A0AAU9K3A8"/>
<keyword evidence="2" id="KW-1185">Reference proteome</keyword>
<evidence type="ECO:0008006" key="3">
    <source>
        <dbReference type="Google" id="ProtNLM"/>
    </source>
</evidence>
<proteinExistence type="predicted"/>
<evidence type="ECO:0000313" key="1">
    <source>
        <dbReference type="EMBL" id="CAG9331886.1"/>
    </source>
</evidence>
<comment type="caution">
    <text evidence="1">The sequence shown here is derived from an EMBL/GenBank/DDBJ whole genome shotgun (WGS) entry which is preliminary data.</text>
</comment>
<sequence>MAKIIPSYAQRLDPKLFLSYFKQHSQKLFESPTDECAKQSLQNLIQNYKQNHTAYYQEPNLLNRLAFWYNKANILDEDFRKLIENHKKTAEEHKTGTPKDLLVSRAKAIAESPKAHSIKPIQRDKSKAIDISIKCRNEQEFLDSVLVTNNHEQLRQIELQLQDIIDNSNNYQLLLRGIYEMCRKGFWFDRLTRLKIWEKMMTANTTDLKDLNSILKVLNDPNFFNKPPEHSWKKFELMISLNSGAWNPALTMSVLADGTLHSPMLFHRLIDRWINMVESENDYITFSNGFYALARTDFLNPQLLDWCKIQMRKFASKFDAGDIVIILRGLIYHDCYCLETWNILINEIFSHLYRNLSASSKRDLSHIYKSIEIDKPNGYEELLGRFEPYKENLFSIFKYKRASTVSHTEKLLAKELESLELEFTCSEDIDDFYEADFILKDKRIVIEVFGLPFHTNQYNLGIDMKTRLKLRHLRRLNWKVIAVFSSKDIKMRLREIIPMMENIKEAKCAYIFDSEFKII</sequence>
<evidence type="ECO:0000313" key="2">
    <source>
        <dbReference type="Proteomes" id="UP001162131"/>
    </source>
</evidence>
<dbReference type="Proteomes" id="UP001162131">
    <property type="component" value="Unassembled WGS sequence"/>
</dbReference>
<name>A0AAU9K3A8_9CILI</name>
<protein>
    <recommendedName>
        <fullName evidence="3">DUF559 domain-containing protein</fullName>
    </recommendedName>
</protein>
<organism evidence="1 2">
    <name type="scientific">Blepharisma stoltei</name>
    <dbReference type="NCBI Taxonomy" id="1481888"/>
    <lineage>
        <taxon>Eukaryota</taxon>
        <taxon>Sar</taxon>
        <taxon>Alveolata</taxon>
        <taxon>Ciliophora</taxon>
        <taxon>Postciliodesmatophora</taxon>
        <taxon>Heterotrichea</taxon>
        <taxon>Heterotrichida</taxon>
        <taxon>Blepharismidae</taxon>
        <taxon>Blepharisma</taxon>
    </lineage>
</organism>
<gene>
    <name evidence="1" type="ORF">BSTOLATCC_MIC53945</name>
</gene>
<dbReference type="EMBL" id="CAJZBQ010000053">
    <property type="protein sequence ID" value="CAG9331886.1"/>
    <property type="molecule type" value="Genomic_DNA"/>
</dbReference>